<keyword evidence="6 9" id="KW-1133">Transmembrane helix</keyword>
<reference evidence="10 11" key="1">
    <citation type="submission" date="2020-04" db="EMBL/GenBank/DDBJ databases">
        <title>Enterovirga sp. isolate from soil.</title>
        <authorList>
            <person name="Chea S."/>
            <person name="Kim D.-U."/>
        </authorList>
    </citation>
    <scope>NUCLEOTIDE SEQUENCE [LARGE SCALE GENOMIC DNA]</scope>
    <source>
        <strain evidence="10 11">DB1703</strain>
    </source>
</reference>
<evidence type="ECO:0000256" key="2">
    <source>
        <dbReference type="ARBA" id="ARBA00009773"/>
    </source>
</evidence>
<evidence type="ECO:0000256" key="3">
    <source>
        <dbReference type="ARBA" id="ARBA00022448"/>
    </source>
</evidence>
<evidence type="ECO:0000256" key="9">
    <source>
        <dbReference type="SAM" id="Phobius"/>
    </source>
</evidence>
<feature type="region of interest" description="Disordered" evidence="8">
    <location>
        <begin position="140"/>
        <end position="162"/>
    </location>
</feature>
<dbReference type="Proteomes" id="UP000564885">
    <property type="component" value="Unassembled WGS sequence"/>
</dbReference>
<evidence type="ECO:0000313" key="10">
    <source>
        <dbReference type="EMBL" id="NNM73983.1"/>
    </source>
</evidence>
<keyword evidence="11" id="KW-1185">Reference proteome</keyword>
<evidence type="ECO:0000256" key="1">
    <source>
        <dbReference type="ARBA" id="ARBA00004651"/>
    </source>
</evidence>
<feature type="transmembrane region" description="Helical" evidence="9">
    <location>
        <begin position="240"/>
        <end position="262"/>
    </location>
</feature>
<keyword evidence="7 9" id="KW-0472">Membrane</keyword>
<proteinExistence type="inferred from homology"/>
<feature type="region of interest" description="Disordered" evidence="8">
    <location>
        <begin position="468"/>
        <end position="504"/>
    </location>
</feature>
<feature type="transmembrane region" description="Helical" evidence="9">
    <location>
        <begin position="303"/>
        <end position="324"/>
    </location>
</feature>
<evidence type="ECO:0000256" key="6">
    <source>
        <dbReference type="ARBA" id="ARBA00022989"/>
    </source>
</evidence>
<sequence>MAEGFSSSSRGQVEATAPPLSGNAVTVAIGIVAALYFGREVFIPIAGAILLSFVLAVPVRLLQGWGLGHRLSVALVVVLAFAGILSVGAILVSQLTQLAGDLPRYQWTIRDKISAFKETAGGHGPLGRVADMLQDLTDEMKLPPRPKPGETGPALDKAPPERPVKVEVVETPKSPIETITAFVSPLLHPLATVALVAIFVVFILLQRNDLRNRLIRLAGSHDLQRTTAAMNDAAARLSRFFLTQVTLNACFGVVVGLGLWLIGVPSPVLWGILAAISRFIPYVGVVIAAGCPLLLAAAVDPGWSMLLLTAAFFAVIEFTVGQVVEPLLYGHSTGLSPIAVIVSVTFWTWLWGGVGLLIATPLTVCLVVLGRHVEQLEFLDVMLGDRPPLTEAEIFYQRMLAGDAGEGFEQAEMFLREHALSTYYDEVALKGLALAQLDASRGALDETRLSRVEETVCELVDELSDYEDLVPAPDAKRGEGQKPGTKRADGDAGLDETLERADERTETLPVLAEEDLAPDWRGGSAILCVAGRNQLDRAGAQMLAQLLAKHGLGARVEGPDVLATSRIAPLDTAGVRLVCVSFLDTTAPVHVRFAVRRLRRRVPDARIMVGAWGLDRDAADSLCAASRSDACATRLSEAVRYCLEAARAEPTAAADPPPARASAA</sequence>
<dbReference type="InterPro" id="IPR036724">
    <property type="entry name" value="Cobalamin-bd_sf"/>
</dbReference>
<dbReference type="PANTHER" id="PTHR21716:SF53">
    <property type="entry name" value="PERMEASE PERM-RELATED"/>
    <property type="match status" value="1"/>
</dbReference>
<evidence type="ECO:0000256" key="8">
    <source>
        <dbReference type="SAM" id="MobiDB-lite"/>
    </source>
</evidence>
<evidence type="ECO:0000256" key="5">
    <source>
        <dbReference type="ARBA" id="ARBA00022692"/>
    </source>
</evidence>
<gene>
    <name evidence="10" type="ORF">HJG44_16495</name>
</gene>
<evidence type="ECO:0000256" key="7">
    <source>
        <dbReference type="ARBA" id="ARBA00023136"/>
    </source>
</evidence>
<dbReference type="PANTHER" id="PTHR21716">
    <property type="entry name" value="TRANSMEMBRANE PROTEIN"/>
    <property type="match status" value="1"/>
</dbReference>
<feature type="transmembrane region" description="Helical" evidence="9">
    <location>
        <begin position="186"/>
        <end position="205"/>
    </location>
</feature>
<dbReference type="EMBL" id="JABEPP010000004">
    <property type="protein sequence ID" value="NNM73983.1"/>
    <property type="molecule type" value="Genomic_DNA"/>
</dbReference>
<accession>A0A849IJ61</accession>
<dbReference type="GO" id="GO:0046872">
    <property type="term" value="F:metal ion binding"/>
    <property type="evidence" value="ECO:0007669"/>
    <property type="project" value="InterPro"/>
</dbReference>
<feature type="transmembrane region" description="Helical" evidence="9">
    <location>
        <begin position="74"/>
        <end position="95"/>
    </location>
</feature>
<dbReference type="GO" id="GO:0005886">
    <property type="term" value="C:plasma membrane"/>
    <property type="evidence" value="ECO:0007669"/>
    <property type="project" value="UniProtKB-SubCell"/>
</dbReference>
<feature type="transmembrane region" description="Helical" evidence="9">
    <location>
        <begin position="43"/>
        <end position="62"/>
    </location>
</feature>
<feature type="transmembrane region" description="Helical" evidence="9">
    <location>
        <begin position="268"/>
        <end position="296"/>
    </location>
</feature>
<comment type="caution">
    <text evidence="10">The sequence shown here is derived from an EMBL/GenBank/DDBJ whole genome shotgun (WGS) entry which is preliminary data.</text>
</comment>
<dbReference type="GO" id="GO:0055085">
    <property type="term" value="P:transmembrane transport"/>
    <property type="evidence" value="ECO:0007669"/>
    <property type="project" value="TreeGrafter"/>
</dbReference>
<dbReference type="RefSeq" id="WP_171219419.1">
    <property type="nucleotide sequence ID" value="NZ_JABEPP010000004.1"/>
</dbReference>
<dbReference type="Gene3D" id="3.40.50.280">
    <property type="entry name" value="Cobalamin-binding domain"/>
    <property type="match status" value="1"/>
</dbReference>
<evidence type="ECO:0000313" key="11">
    <source>
        <dbReference type="Proteomes" id="UP000564885"/>
    </source>
</evidence>
<keyword evidence="5 9" id="KW-0812">Transmembrane</keyword>
<dbReference type="AlphaFoldDB" id="A0A849IJ61"/>
<keyword evidence="4" id="KW-1003">Cell membrane</keyword>
<name>A0A849IJ61_9HYPH</name>
<protein>
    <submittedName>
        <fullName evidence="10">AI-2E family transporter</fullName>
    </submittedName>
</protein>
<feature type="transmembrane region" description="Helical" evidence="9">
    <location>
        <begin position="344"/>
        <end position="369"/>
    </location>
</feature>
<comment type="subcellular location">
    <subcellularLocation>
        <location evidence="1">Cell membrane</location>
        <topology evidence="1">Multi-pass membrane protein</topology>
    </subcellularLocation>
</comment>
<keyword evidence="3" id="KW-0813">Transport</keyword>
<feature type="compositionally biased region" description="Basic and acidic residues" evidence="8">
    <location>
        <begin position="474"/>
        <end position="490"/>
    </location>
</feature>
<comment type="similarity">
    <text evidence="2">Belongs to the autoinducer-2 exporter (AI-2E) (TC 2.A.86) family.</text>
</comment>
<dbReference type="Pfam" id="PF01594">
    <property type="entry name" value="AI-2E_transport"/>
    <property type="match status" value="2"/>
</dbReference>
<evidence type="ECO:0000256" key="4">
    <source>
        <dbReference type="ARBA" id="ARBA00022475"/>
    </source>
</evidence>
<organism evidence="10 11">
    <name type="scientific">Enterovirga aerilata</name>
    <dbReference type="NCBI Taxonomy" id="2730920"/>
    <lineage>
        <taxon>Bacteria</taxon>
        <taxon>Pseudomonadati</taxon>
        <taxon>Pseudomonadota</taxon>
        <taxon>Alphaproteobacteria</taxon>
        <taxon>Hyphomicrobiales</taxon>
        <taxon>Methylobacteriaceae</taxon>
        <taxon>Enterovirga</taxon>
    </lineage>
</organism>
<dbReference type="SUPFAM" id="SSF52242">
    <property type="entry name" value="Cobalamin (vitamin B12)-binding domain"/>
    <property type="match status" value="1"/>
</dbReference>
<feature type="transmembrane region" description="Helical" evidence="9">
    <location>
        <begin position="20"/>
        <end position="37"/>
    </location>
</feature>
<dbReference type="InterPro" id="IPR002549">
    <property type="entry name" value="AI-2E-like"/>
</dbReference>
<dbReference type="GO" id="GO:0031419">
    <property type="term" value="F:cobalamin binding"/>
    <property type="evidence" value="ECO:0007669"/>
    <property type="project" value="InterPro"/>
</dbReference>